<sequence>MRKGKVGKAAAPEATRVHTGRYTLYSVCVLLCAIFASPTFATTLNFTDKTGAGCPGMAGTLDGLDQDAVTNKSAFMEIQQQAAAAGLGMPHHQAYSSIRSSYAQGAQAAHEAAFAAGQQARSLGAYSFATMNNSPLHNTYSHHTGHPYLTTYPPNVTTCNPCPSPPRDDKTQLEESLRVNGKGKKMRKPRTIYSSLQLQQLNRRFQRTQYLALPERAELAASLGLTQTQVCTRRSNPLNLHSSSSLKSSSPLLSQLCAIKFVRVNFDHHERSKTIFLLSRCVPKDVAFQN</sequence>
<evidence type="ECO:0000256" key="1">
    <source>
        <dbReference type="ARBA" id="ARBA00004123"/>
    </source>
</evidence>
<comment type="caution">
    <text evidence="10">The sequence shown here is derived from an EMBL/GenBank/DDBJ whole genome shotgun (WGS) entry which is preliminary data.</text>
</comment>
<dbReference type="PANTHER" id="PTHR24327:SF81">
    <property type="entry name" value="HOMEOTIC PROTEIN DISTAL-LESS-RELATED"/>
    <property type="match status" value="1"/>
</dbReference>
<accession>A0A443RIL4</accession>
<evidence type="ECO:0000256" key="5">
    <source>
        <dbReference type="PROSITE-ProRule" id="PRU00108"/>
    </source>
</evidence>
<dbReference type="EMBL" id="NCKU01000548">
    <property type="protein sequence ID" value="RWS15087.1"/>
    <property type="molecule type" value="Genomic_DNA"/>
</dbReference>
<reference evidence="10 12" key="1">
    <citation type="journal article" date="2018" name="Gigascience">
        <title>Genomes of trombidid mites reveal novel predicted allergens and laterally-transferred genes associated with secondary metabolism.</title>
        <authorList>
            <person name="Dong X."/>
            <person name="Chaisiri K."/>
            <person name="Xia D."/>
            <person name="Armstrong S.D."/>
            <person name="Fang Y."/>
            <person name="Donnelly M.J."/>
            <person name="Kadowaki T."/>
            <person name="McGarry J.W."/>
            <person name="Darby A.C."/>
            <person name="Makepeace B.L."/>
        </authorList>
    </citation>
    <scope>NUCLEOTIDE SEQUENCE [LARGE SCALE GENOMIC DNA]</scope>
    <source>
        <strain evidence="10">UoL-WK</strain>
    </source>
</reference>
<protein>
    <submittedName>
        <fullName evidence="10">Distal-less-like protein</fullName>
    </submittedName>
</protein>
<dbReference type="InterPro" id="IPR050460">
    <property type="entry name" value="Distal-less_Homeobox_TF"/>
</dbReference>
<keyword evidence="3 5" id="KW-0371">Homeobox</keyword>
<organism evidence="10 12">
    <name type="scientific">Dinothrombium tinctorium</name>
    <dbReference type="NCBI Taxonomy" id="1965070"/>
    <lineage>
        <taxon>Eukaryota</taxon>
        <taxon>Metazoa</taxon>
        <taxon>Ecdysozoa</taxon>
        <taxon>Arthropoda</taxon>
        <taxon>Chelicerata</taxon>
        <taxon>Arachnida</taxon>
        <taxon>Acari</taxon>
        <taxon>Acariformes</taxon>
        <taxon>Trombidiformes</taxon>
        <taxon>Prostigmata</taxon>
        <taxon>Anystina</taxon>
        <taxon>Parasitengona</taxon>
        <taxon>Trombidioidea</taxon>
        <taxon>Trombidiidae</taxon>
        <taxon>Dinothrombium</taxon>
    </lineage>
</organism>
<gene>
    <name evidence="11" type="ORF">B4U79_01812</name>
    <name evidence="10" type="ORF">B4U79_02641</name>
    <name evidence="9" type="ORF">B4U79_14999</name>
</gene>
<dbReference type="Pfam" id="PF00046">
    <property type="entry name" value="Homeodomain"/>
    <property type="match status" value="1"/>
</dbReference>
<evidence type="ECO:0000313" key="10">
    <source>
        <dbReference type="EMBL" id="RWS15087.1"/>
    </source>
</evidence>
<dbReference type="AlphaFoldDB" id="A0A443RIL4"/>
<dbReference type="PROSITE" id="PS50071">
    <property type="entry name" value="HOMEOBOX_2"/>
    <property type="match status" value="1"/>
</dbReference>
<comment type="subcellular location">
    <subcellularLocation>
        <location evidence="1 5 6">Nucleus</location>
    </subcellularLocation>
</comment>
<keyword evidence="2 5" id="KW-0238">DNA-binding</keyword>
<keyword evidence="7" id="KW-0812">Transmembrane</keyword>
<dbReference type="STRING" id="1965070.A0A443RIL4"/>
<keyword evidence="7" id="KW-1133">Transmembrane helix</keyword>
<dbReference type="CDD" id="cd00086">
    <property type="entry name" value="homeodomain"/>
    <property type="match status" value="1"/>
</dbReference>
<feature type="DNA-binding region" description="Homeobox" evidence="5">
    <location>
        <begin position="186"/>
        <end position="231"/>
    </location>
</feature>
<evidence type="ECO:0000259" key="8">
    <source>
        <dbReference type="PROSITE" id="PS50071"/>
    </source>
</evidence>
<reference evidence="10" key="2">
    <citation type="submission" date="2018-11" db="EMBL/GenBank/DDBJ databases">
        <title>Trombidioid mite genomics.</title>
        <authorList>
            <person name="Dong X."/>
        </authorList>
    </citation>
    <scope>NUCLEOTIDE SEQUENCE</scope>
    <source>
        <strain evidence="10">UoL-WK</strain>
    </source>
</reference>
<evidence type="ECO:0000256" key="3">
    <source>
        <dbReference type="ARBA" id="ARBA00023155"/>
    </source>
</evidence>
<keyword evidence="7" id="KW-0472">Membrane</keyword>
<dbReference type="GO" id="GO:0000981">
    <property type="term" value="F:DNA-binding transcription factor activity, RNA polymerase II-specific"/>
    <property type="evidence" value="ECO:0007669"/>
    <property type="project" value="TreeGrafter"/>
</dbReference>
<evidence type="ECO:0000256" key="2">
    <source>
        <dbReference type="ARBA" id="ARBA00023125"/>
    </source>
</evidence>
<keyword evidence="12" id="KW-1185">Reference proteome</keyword>
<dbReference type="FunFam" id="1.10.10.60:FF:000555">
    <property type="entry name" value="Homeobox domain containing protein 10"/>
    <property type="match status" value="1"/>
</dbReference>
<keyword evidence="4 5" id="KW-0539">Nucleus</keyword>
<feature type="transmembrane region" description="Helical" evidence="7">
    <location>
        <begin position="22"/>
        <end position="41"/>
    </location>
</feature>
<dbReference type="EMBL" id="NCKU01000549">
    <property type="protein sequence ID" value="RWS15084.1"/>
    <property type="molecule type" value="Genomic_DNA"/>
</dbReference>
<evidence type="ECO:0000313" key="12">
    <source>
        <dbReference type="Proteomes" id="UP000285301"/>
    </source>
</evidence>
<dbReference type="SMART" id="SM00389">
    <property type="entry name" value="HOX"/>
    <property type="match status" value="1"/>
</dbReference>
<dbReference type="PANTHER" id="PTHR24327">
    <property type="entry name" value="HOMEOBOX PROTEIN"/>
    <property type="match status" value="1"/>
</dbReference>
<feature type="domain" description="Homeobox" evidence="8">
    <location>
        <begin position="184"/>
        <end position="230"/>
    </location>
</feature>
<dbReference type="InterPro" id="IPR009057">
    <property type="entry name" value="Homeodomain-like_sf"/>
</dbReference>
<evidence type="ECO:0000313" key="11">
    <source>
        <dbReference type="EMBL" id="RWS15091.1"/>
    </source>
</evidence>
<dbReference type="Gene3D" id="1.10.10.60">
    <property type="entry name" value="Homeodomain-like"/>
    <property type="match status" value="1"/>
</dbReference>
<name>A0A443RIL4_9ACAR</name>
<dbReference type="OrthoDB" id="6159439at2759"/>
<dbReference type="InterPro" id="IPR001356">
    <property type="entry name" value="HD"/>
</dbReference>
<evidence type="ECO:0000313" key="9">
    <source>
        <dbReference type="EMBL" id="RWS15084.1"/>
    </source>
</evidence>
<dbReference type="EMBL" id="NCKU01000547">
    <property type="protein sequence ID" value="RWS15091.1"/>
    <property type="molecule type" value="Genomic_DNA"/>
</dbReference>
<proteinExistence type="predicted"/>
<dbReference type="SUPFAM" id="SSF46689">
    <property type="entry name" value="Homeodomain-like"/>
    <property type="match status" value="1"/>
</dbReference>
<evidence type="ECO:0000256" key="6">
    <source>
        <dbReference type="RuleBase" id="RU000682"/>
    </source>
</evidence>
<dbReference type="GO" id="GO:0005634">
    <property type="term" value="C:nucleus"/>
    <property type="evidence" value="ECO:0007669"/>
    <property type="project" value="UniProtKB-SubCell"/>
</dbReference>
<dbReference type="Proteomes" id="UP000285301">
    <property type="component" value="Unassembled WGS sequence"/>
</dbReference>
<dbReference type="GO" id="GO:0000978">
    <property type="term" value="F:RNA polymerase II cis-regulatory region sequence-specific DNA binding"/>
    <property type="evidence" value="ECO:0007669"/>
    <property type="project" value="TreeGrafter"/>
</dbReference>
<evidence type="ECO:0000256" key="4">
    <source>
        <dbReference type="ARBA" id="ARBA00023242"/>
    </source>
</evidence>
<evidence type="ECO:0000256" key="7">
    <source>
        <dbReference type="SAM" id="Phobius"/>
    </source>
</evidence>